<protein>
    <recommendedName>
        <fullName evidence="3">F-box domain-containing protein</fullName>
    </recommendedName>
</protein>
<keyword evidence="2" id="KW-1185">Reference proteome</keyword>
<comment type="caution">
    <text evidence="1">The sequence shown here is derived from an EMBL/GenBank/DDBJ whole genome shotgun (WGS) entry which is preliminary data.</text>
</comment>
<evidence type="ECO:0000313" key="1">
    <source>
        <dbReference type="EMBL" id="KAJ5557207.1"/>
    </source>
</evidence>
<proteinExistence type="predicted"/>
<sequence>MNIPVEILDEICFHIWVDGHQDTPCQLADEWSKTRSMALSRRDLAVLRLVNKAFKAAASRWLFRHLNAKSKREDPPKTLPLKSVIKLLKVNKCAKHIRFIDFEMDSICARTNTRYVQDLRKYLIIILEDTPHISGLEFHEPSSLLPIDEIMHRLQDLELHVCHLTHLEGPHSTAIPFSTEFSTFPNGAHASSVFKLLDNAINLDRLTIKSVNTLEMVNFEWPSSMRLQYLSLEGIAVAPDDLLSVIIQSTNALKSVHLRRVQFKSSTWMLVLLEMRKYPHLLDVDLEICGHTSTGENSYLADRLVDASWHSD</sequence>
<dbReference type="EMBL" id="JAQIZZ010000001">
    <property type="protein sequence ID" value="KAJ5557207.1"/>
    <property type="molecule type" value="Genomic_DNA"/>
</dbReference>
<evidence type="ECO:0008006" key="3">
    <source>
        <dbReference type="Google" id="ProtNLM"/>
    </source>
</evidence>
<reference evidence="1 2" key="1">
    <citation type="journal article" date="2023" name="IMA Fungus">
        <title>Comparative genomic study of the Penicillium genus elucidates a diverse pangenome and 15 lateral gene transfer events.</title>
        <authorList>
            <person name="Petersen C."/>
            <person name="Sorensen T."/>
            <person name="Nielsen M.R."/>
            <person name="Sondergaard T.E."/>
            <person name="Sorensen J.L."/>
            <person name="Fitzpatrick D.A."/>
            <person name="Frisvad J.C."/>
            <person name="Nielsen K.L."/>
        </authorList>
    </citation>
    <scope>NUCLEOTIDE SEQUENCE [LARGE SCALE GENOMIC DNA]</scope>
    <source>
        <strain evidence="1 2">IBT 35679</strain>
    </source>
</reference>
<evidence type="ECO:0000313" key="2">
    <source>
        <dbReference type="Proteomes" id="UP001220324"/>
    </source>
</evidence>
<dbReference type="Proteomes" id="UP001220324">
    <property type="component" value="Unassembled WGS sequence"/>
</dbReference>
<dbReference type="SUPFAM" id="SSF52047">
    <property type="entry name" value="RNI-like"/>
    <property type="match status" value="1"/>
</dbReference>
<name>A0AAD6GM90_9EURO</name>
<dbReference type="AlphaFoldDB" id="A0AAD6GM90"/>
<accession>A0AAD6GM90</accession>
<gene>
    <name evidence="1" type="ORF">N7494_001122</name>
</gene>
<organism evidence="1 2">
    <name type="scientific">Penicillium frequentans</name>
    <dbReference type="NCBI Taxonomy" id="3151616"/>
    <lineage>
        <taxon>Eukaryota</taxon>
        <taxon>Fungi</taxon>
        <taxon>Dikarya</taxon>
        <taxon>Ascomycota</taxon>
        <taxon>Pezizomycotina</taxon>
        <taxon>Eurotiomycetes</taxon>
        <taxon>Eurotiomycetidae</taxon>
        <taxon>Eurotiales</taxon>
        <taxon>Aspergillaceae</taxon>
        <taxon>Penicillium</taxon>
    </lineage>
</organism>